<evidence type="ECO:0000256" key="1">
    <source>
        <dbReference type="SAM" id="SignalP"/>
    </source>
</evidence>
<evidence type="ECO:0000313" key="4">
    <source>
        <dbReference type="Proteomes" id="UP000649753"/>
    </source>
</evidence>
<keyword evidence="3" id="KW-0121">Carboxypeptidase</keyword>
<comment type="caution">
    <text evidence="3">The sequence shown here is derived from an EMBL/GenBank/DDBJ whole genome shotgun (WGS) entry which is preliminary data.</text>
</comment>
<organism evidence="3 4">
    <name type="scientific">Plantactinospora soyae</name>
    <dbReference type="NCBI Taxonomy" id="1544732"/>
    <lineage>
        <taxon>Bacteria</taxon>
        <taxon>Bacillati</taxon>
        <taxon>Actinomycetota</taxon>
        <taxon>Actinomycetes</taxon>
        <taxon>Micromonosporales</taxon>
        <taxon>Micromonosporaceae</taxon>
        <taxon>Plantactinospora</taxon>
    </lineage>
</organism>
<protein>
    <submittedName>
        <fullName evidence="3">D-alanyl-D-alanine carboxypeptidase</fullName>
        <ecNumber evidence="3">3.4.16.4</ecNumber>
    </submittedName>
</protein>
<keyword evidence="3" id="KW-0378">Hydrolase</keyword>
<dbReference type="AlphaFoldDB" id="A0A927MFQ9"/>
<dbReference type="PANTHER" id="PTHR46825">
    <property type="entry name" value="D-ALANYL-D-ALANINE-CARBOXYPEPTIDASE/ENDOPEPTIDASE AMPH"/>
    <property type="match status" value="1"/>
</dbReference>
<dbReference type="Pfam" id="PF00144">
    <property type="entry name" value="Beta-lactamase"/>
    <property type="match status" value="1"/>
</dbReference>
<gene>
    <name evidence="3" type="ORF">H4W31_007859</name>
</gene>
<evidence type="ECO:0000259" key="2">
    <source>
        <dbReference type="Pfam" id="PF00144"/>
    </source>
</evidence>
<reference evidence="3" key="1">
    <citation type="submission" date="2020-10" db="EMBL/GenBank/DDBJ databases">
        <title>Sequencing the genomes of 1000 actinobacteria strains.</title>
        <authorList>
            <person name="Klenk H.-P."/>
        </authorList>
    </citation>
    <scope>NUCLEOTIDE SEQUENCE</scope>
    <source>
        <strain evidence="3">DSM 46832</strain>
    </source>
</reference>
<feature type="signal peptide" evidence="1">
    <location>
        <begin position="1"/>
        <end position="30"/>
    </location>
</feature>
<dbReference type="InterPro" id="IPR012338">
    <property type="entry name" value="Beta-lactam/transpept-like"/>
</dbReference>
<feature type="chain" id="PRO_5036965747" evidence="1">
    <location>
        <begin position="31"/>
        <end position="391"/>
    </location>
</feature>
<evidence type="ECO:0000313" key="3">
    <source>
        <dbReference type="EMBL" id="MBE1492221.1"/>
    </source>
</evidence>
<dbReference type="GO" id="GO:0009002">
    <property type="term" value="F:serine-type D-Ala-D-Ala carboxypeptidase activity"/>
    <property type="evidence" value="ECO:0007669"/>
    <property type="project" value="UniProtKB-EC"/>
</dbReference>
<dbReference type="EMBL" id="JADBEB010000001">
    <property type="protein sequence ID" value="MBE1492221.1"/>
    <property type="molecule type" value="Genomic_DNA"/>
</dbReference>
<sequence length="391" mass="42391">MRPFHRRVALALAGLTAVAATVVTAGIAGAGTTGPQPDHTRLHQNAAAIHALGVTGVQARLVGRDGRQYVATSGVADLVTERPVPSDGYFRIASTAKTFVATAVLQLVGEGRLSLDDTVERWLPGLVRGNGNDGRRITVRHLLQHTSGIHDDFPDYSTAAEYHEHRYDVLTPQQVVARALRHKPDFPPGTQWRYSTTGYVLVDLIIERVTGRPWHEVVTNRIIRPLGLDHTFWPGHSPTLPSPHARAYQRFETDTLVDVTDRISADPEGAILATTADVNRFFRALFGGRLLRPAQLAEMKRTVPVGPDVEQLMPGARYGLGLFQRPLECGGTYWGHSGGDGGYIGDNGITADGRRSVVVSMSSVLGNSLEHFIRQQRATDALVGQALCGSA</sequence>
<keyword evidence="1" id="KW-0732">Signal</keyword>
<dbReference type="Proteomes" id="UP000649753">
    <property type="component" value="Unassembled WGS sequence"/>
</dbReference>
<dbReference type="InterPro" id="IPR050491">
    <property type="entry name" value="AmpC-like"/>
</dbReference>
<accession>A0A927MFQ9</accession>
<dbReference type="SUPFAM" id="SSF56601">
    <property type="entry name" value="beta-lactamase/transpeptidase-like"/>
    <property type="match status" value="1"/>
</dbReference>
<dbReference type="RefSeq" id="WP_192771161.1">
    <property type="nucleotide sequence ID" value="NZ_JADBEB010000001.1"/>
</dbReference>
<dbReference type="Gene3D" id="3.40.710.10">
    <property type="entry name" value="DD-peptidase/beta-lactamase superfamily"/>
    <property type="match status" value="1"/>
</dbReference>
<proteinExistence type="predicted"/>
<dbReference type="InterPro" id="IPR001466">
    <property type="entry name" value="Beta-lactam-related"/>
</dbReference>
<feature type="domain" description="Beta-lactamase-related" evidence="2">
    <location>
        <begin position="60"/>
        <end position="351"/>
    </location>
</feature>
<dbReference type="PANTHER" id="PTHR46825:SF7">
    <property type="entry name" value="D-ALANYL-D-ALANINE CARBOXYPEPTIDASE"/>
    <property type="match status" value="1"/>
</dbReference>
<name>A0A927MFQ9_9ACTN</name>
<keyword evidence="3" id="KW-0645">Protease</keyword>
<dbReference type="EC" id="3.4.16.4" evidence="3"/>
<keyword evidence="4" id="KW-1185">Reference proteome</keyword>